<accession>A0A022PHU5</accession>
<comment type="caution">
    <text evidence="2">The sequence shown here is derived from an EMBL/GenBank/DDBJ whole genome shotgun (WGS) entry which is preliminary data.</text>
</comment>
<evidence type="ECO:0000313" key="3">
    <source>
        <dbReference type="Proteomes" id="UP000023464"/>
    </source>
</evidence>
<gene>
    <name evidence="2" type="ORF">BA1DRAFT_02379</name>
</gene>
<feature type="signal peptide" evidence="1">
    <location>
        <begin position="1"/>
        <end position="23"/>
    </location>
</feature>
<dbReference type="RefSeq" id="WP_160170003.1">
    <property type="nucleotide sequence ID" value="NZ_CAWLTM010000083.1"/>
</dbReference>
<keyword evidence="1" id="KW-0732">Signal</keyword>
<dbReference type="Proteomes" id="UP000023464">
    <property type="component" value="Unassembled WGS sequence"/>
</dbReference>
<organism evidence="2 3">
    <name type="scientific">Photorhabdus aegyptia</name>
    <dbReference type="NCBI Taxonomy" id="2805098"/>
    <lineage>
        <taxon>Bacteria</taxon>
        <taxon>Pseudomonadati</taxon>
        <taxon>Pseudomonadota</taxon>
        <taxon>Gammaproteobacteria</taxon>
        <taxon>Enterobacterales</taxon>
        <taxon>Morganellaceae</taxon>
        <taxon>Photorhabdus</taxon>
    </lineage>
</organism>
<sequence>MKLTLNKLSTAIYFTLLPSFAFAANTIAHNIINLDIIARDENKISYDINYGGNNT</sequence>
<feature type="chain" id="PRO_5001503221" evidence="1">
    <location>
        <begin position="24"/>
        <end position="55"/>
    </location>
</feature>
<dbReference type="EMBL" id="JFGV01000032">
    <property type="protein sequence ID" value="EYU15109.1"/>
    <property type="molecule type" value="Genomic_DNA"/>
</dbReference>
<reference evidence="2 3" key="1">
    <citation type="submission" date="2014-03" db="EMBL/GenBank/DDBJ databases">
        <title>Draft Genome of Photorhabdus luminescens BA1, an Egyptian Isolate.</title>
        <authorList>
            <person name="Ghazal S."/>
            <person name="Hurst S.G.IV."/>
            <person name="Morris K."/>
            <person name="Thomas K."/>
            <person name="Tisa L.S."/>
        </authorList>
    </citation>
    <scope>NUCLEOTIDE SEQUENCE [LARGE SCALE GENOMIC DNA]</scope>
    <source>
        <strain evidence="2 3">BA1</strain>
    </source>
</reference>
<keyword evidence="3" id="KW-1185">Reference proteome</keyword>
<name>A0A022PHU5_9GAMM</name>
<protein>
    <submittedName>
        <fullName evidence="2">Uncharacterized protein</fullName>
    </submittedName>
</protein>
<dbReference type="PATRIC" id="fig|1393736.3.peg.2429"/>
<dbReference type="AlphaFoldDB" id="A0A022PHU5"/>
<proteinExistence type="predicted"/>
<evidence type="ECO:0000313" key="2">
    <source>
        <dbReference type="EMBL" id="EYU15109.1"/>
    </source>
</evidence>
<evidence type="ECO:0000256" key="1">
    <source>
        <dbReference type="SAM" id="SignalP"/>
    </source>
</evidence>